<sequence>MKKLLFICSMTFVGLLTGCTEKLETVIDSSQTVDNATTARISAVIKTDYPSATNLSVSTIDDKKVYGCDFSVSGISHEAAVSATGQILSVYHSTDDVTLPDAIKTYLSTTYAGYKLEKVGIGKDASGNTSYKILIQYNDQKITIVFDAKYAVVATFSEPKNNVTGDKNKVFATKLADLPATIQTQLSGYDFIGAVVKTNSEGKKTYFVTAKKDGILYEFTYDNEGKLIKTVSIDPSKKIEDKSLKENELPQVVKDYLQINYKDWKYEKGVVLMQGGVIDSYSIVISKDKKIALLLFDKDGKFLKVVETPTIQLPKFENKDLIVADLPSVITEYLNKTYAGWTFTKGSVTLKDSSPEAYYVYITVGADKYHVYFDKNGKFLAAKRG</sequence>
<evidence type="ECO:0000313" key="2">
    <source>
        <dbReference type="EMBL" id="PWK23339.1"/>
    </source>
</evidence>
<dbReference type="Proteomes" id="UP000245489">
    <property type="component" value="Unassembled WGS sequence"/>
</dbReference>
<dbReference type="Gene3D" id="3.10.450.360">
    <property type="match status" value="1"/>
</dbReference>
<protein>
    <submittedName>
        <fullName evidence="2">Putative PepSY-like beta-lactamase-inhibitor</fullName>
    </submittedName>
</protein>
<gene>
    <name evidence="2" type="ORF">LV89_03156</name>
</gene>
<dbReference type="OrthoDB" id="940539at2"/>
<dbReference type="PROSITE" id="PS51257">
    <property type="entry name" value="PROKAR_LIPOPROTEIN"/>
    <property type="match status" value="1"/>
</dbReference>
<dbReference type="RefSeq" id="WP_109743861.1">
    <property type="nucleotide sequence ID" value="NZ_QGGO01000017.1"/>
</dbReference>
<dbReference type="Gene3D" id="3.40.1420.30">
    <property type="match status" value="1"/>
</dbReference>
<evidence type="ECO:0000259" key="1">
    <source>
        <dbReference type="Pfam" id="PF11396"/>
    </source>
</evidence>
<feature type="domain" description="Putative beta-lactamase-inhibitor-like PepSY-like" evidence="1">
    <location>
        <begin position="96"/>
        <end position="149"/>
    </location>
</feature>
<dbReference type="AlphaFoldDB" id="A0A316E1J2"/>
<evidence type="ECO:0000313" key="3">
    <source>
        <dbReference type="Proteomes" id="UP000245489"/>
    </source>
</evidence>
<name>A0A316E1J2_9BACT</name>
<organism evidence="2 3">
    <name type="scientific">Arcicella aurantiaca</name>
    <dbReference type="NCBI Taxonomy" id="591202"/>
    <lineage>
        <taxon>Bacteria</taxon>
        <taxon>Pseudomonadati</taxon>
        <taxon>Bacteroidota</taxon>
        <taxon>Cytophagia</taxon>
        <taxon>Cytophagales</taxon>
        <taxon>Flectobacillaceae</taxon>
        <taxon>Arcicella</taxon>
    </lineage>
</organism>
<dbReference type="InterPro" id="IPR021533">
    <property type="entry name" value="PepSY-like"/>
</dbReference>
<comment type="caution">
    <text evidence="2">The sequence shown here is derived from an EMBL/GenBank/DDBJ whole genome shotgun (WGS) entry which is preliminary data.</text>
</comment>
<keyword evidence="3" id="KW-1185">Reference proteome</keyword>
<feature type="domain" description="Putative beta-lactamase-inhibitor-like PepSY-like" evidence="1">
    <location>
        <begin position="241"/>
        <end position="304"/>
    </location>
</feature>
<dbReference type="SUPFAM" id="SSF160574">
    <property type="entry name" value="BT0923-like"/>
    <property type="match status" value="2"/>
</dbReference>
<dbReference type="EMBL" id="QGGO01000017">
    <property type="protein sequence ID" value="PWK23339.1"/>
    <property type="molecule type" value="Genomic_DNA"/>
</dbReference>
<accession>A0A316E1J2</accession>
<dbReference type="Pfam" id="PF11396">
    <property type="entry name" value="PepSY_like"/>
    <property type="match status" value="3"/>
</dbReference>
<proteinExistence type="predicted"/>
<reference evidence="2 3" key="1">
    <citation type="submission" date="2018-05" db="EMBL/GenBank/DDBJ databases">
        <title>Genomic Encyclopedia of Archaeal and Bacterial Type Strains, Phase II (KMG-II): from individual species to whole genera.</title>
        <authorList>
            <person name="Goeker M."/>
        </authorList>
    </citation>
    <scope>NUCLEOTIDE SEQUENCE [LARGE SCALE GENOMIC DNA]</scope>
    <source>
        <strain evidence="2 3">DSM 22214</strain>
    </source>
</reference>
<feature type="domain" description="Putative beta-lactamase-inhibitor-like PepSY-like" evidence="1">
    <location>
        <begin position="319"/>
        <end position="380"/>
    </location>
</feature>